<reference evidence="8 9" key="1">
    <citation type="submission" date="2024-01" db="EMBL/GenBank/DDBJ databases">
        <title>The genomes of 5 underutilized Papilionoideae crops provide insights into root nodulation and disease resistanc.</title>
        <authorList>
            <person name="Jiang F."/>
        </authorList>
    </citation>
    <scope>NUCLEOTIDE SEQUENCE [LARGE SCALE GENOMIC DNA]</scope>
    <source>
        <strain evidence="8">JINMINGXINNONG_FW02</strain>
        <tissue evidence="8">Leaves</tissue>
    </source>
</reference>
<evidence type="ECO:0000313" key="9">
    <source>
        <dbReference type="Proteomes" id="UP001374584"/>
    </source>
</evidence>
<sequence>MEESEELRSILPYLPLHMRSSSLFWPSKAAETLRELGGGRVHSGHLLFQSISHLRNALSLSSKPLSPSTSLGYALFFDKVMSRKESRKWFQEVVPVMANLLLRLPSLLETHYQNPHNAILTTTALRLLDSQQPGIIFLSQELIAALLCCSFFCVFPVKDRYVKHLPMINFDKLFSSLYENHSQKQENKIWCIIHYFQRISAKMPKGIVSFERKVLHLKNDSTQISCPDANFWSTSSVPLCRFEVHSSGLIEDQSSEVVEVDFADEYLGGGALGSYCLQEEIRFMICPELIAGMLFLPAMADNEAIEVVGVERFSNYTGYGSSFRFSGDYVDEREVDTLGRRKTTIVAIDALCNPGMKQYRANFLLREINKAFCGFLSQCKYQLYQKKLQENGCSFALFEAATSTSMETSEGKFSNHKTTNSQNDYHRMDQGNNIGVATGNWGCGVFKGDPEVKTIIQWLAISQARRPFLAYYTFGLKALQSLDEVAHCILSERWTVGDLWNKLDEYSTRRSKGETNVGFFQWLLPSIYGHGNVLRPKRRQPKIMIETPMSSPIARSRPKRQSTKPK</sequence>
<evidence type="ECO:0000256" key="4">
    <source>
        <dbReference type="PIRSR" id="PIRSR607724-1"/>
    </source>
</evidence>
<keyword evidence="3" id="KW-0378">Hydrolase</keyword>
<feature type="region of interest" description="Disordered" evidence="5">
    <location>
        <begin position="546"/>
        <end position="566"/>
    </location>
</feature>
<organism evidence="8 9">
    <name type="scientific">Phaseolus coccineus</name>
    <name type="common">Scarlet runner bean</name>
    <name type="synonym">Phaseolus multiflorus</name>
    <dbReference type="NCBI Taxonomy" id="3886"/>
    <lineage>
        <taxon>Eukaryota</taxon>
        <taxon>Viridiplantae</taxon>
        <taxon>Streptophyta</taxon>
        <taxon>Embryophyta</taxon>
        <taxon>Tracheophyta</taxon>
        <taxon>Spermatophyta</taxon>
        <taxon>Magnoliopsida</taxon>
        <taxon>eudicotyledons</taxon>
        <taxon>Gunneridae</taxon>
        <taxon>Pentapetalae</taxon>
        <taxon>rosids</taxon>
        <taxon>fabids</taxon>
        <taxon>Fabales</taxon>
        <taxon>Fabaceae</taxon>
        <taxon>Papilionoideae</taxon>
        <taxon>50 kb inversion clade</taxon>
        <taxon>NPAAA clade</taxon>
        <taxon>indigoferoid/millettioid clade</taxon>
        <taxon>Phaseoleae</taxon>
        <taxon>Phaseolus</taxon>
    </lineage>
</organism>
<feature type="compositionally biased region" description="Basic residues" evidence="5">
    <location>
        <begin position="556"/>
        <end position="566"/>
    </location>
</feature>
<comment type="caution">
    <text evidence="8">The sequence shown here is derived from an EMBL/GenBank/DDBJ whole genome shotgun (WGS) entry which is preliminary data.</text>
</comment>
<dbReference type="EC" id="3.2.1.143" evidence="2"/>
<dbReference type="GO" id="GO:0005975">
    <property type="term" value="P:carbohydrate metabolic process"/>
    <property type="evidence" value="ECO:0007669"/>
    <property type="project" value="InterPro"/>
</dbReference>
<dbReference type="GO" id="GO:0005634">
    <property type="term" value="C:nucleus"/>
    <property type="evidence" value="ECO:0007669"/>
    <property type="project" value="TreeGrafter"/>
</dbReference>
<dbReference type="PANTHER" id="PTHR12837">
    <property type="entry name" value="POLY ADP-RIBOSE GLYCOHYDROLASE"/>
    <property type="match status" value="1"/>
</dbReference>
<evidence type="ECO:0000256" key="1">
    <source>
        <dbReference type="ARBA" id="ARBA00009545"/>
    </source>
</evidence>
<feature type="active site" evidence="4">
    <location>
        <position position="261"/>
    </location>
</feature>
<dbReference type="InterPro" id="IPR048362">
    <property type="entry name" value="PARG_helical"/>
</dbReference>
<dbReference type="GO" id="GO:1990966">
    <property type="term" value="P:ATP generation from poly-ADP-D-ribose"/>
    <property type="evidence" value="ECO:0007669"/>
    <property type="project" value="TreeGrafter"/>
</dbReference>
<dbReference type="AlphaFoldDB" id="A0AAN9NA28"/>
<keyword evidence="9" id="KW-1185">Reference proteome</keyword>
<feature type="domain" description="PARG helical" evidence="7">
    <location>
        <begin position="81"/>
        <end position="212"/>
    </location>
</feature>
<evidence type="ECO:0000259" key="6">
    <source>
        <dbReference type="Pfam" id="PF05028"/>
    </source>
</evidence>
<feature type="active site" evidence="4">
    <location>
        <position position="280"/>
    </location>
</feature>
<evidence type="ECO:0000256" key="3">
    <source>
        <dbReference type="ARBA" id="ARBA00022801"/>
    </source>
</evidence>
<dbReference type="GO" id="GO:0006282">
    <property type="term" value="P:regulation of DNA repair"/>
    <property type="evidence" value="ECO:0007669"/>
    <property type="project" value="InterPro"/>
</dbReference>
<dbReference type="EMBL" id="JAYMYR010000004">
    <property type="protein sequence ID" value="KAK7366609.1"/>
    <property type="molecule type" value="Genomic_DNA"/>
</dbReference>
<feature type="active site" evidence="4">
    <location>
        <position position="279"/>
    </location>
</feature>
<dbReference type="InterPro" id="IPR007724">
    <property type="entry name" value="Poly_GlycHdrlase"/>
</dbReference>
<dbReference type="PANTHER" id="PTHR12837:SF0">
    <property type="entry name" value="POLY(ADP-RIBOSE) GLYCOHYDROLASE"/>
    <property type="match status" value="1"/>
</dbReference>
<dbReference type="GO" id="GO:0004649">
    <property type="term" value="F:poly(ADP-ribose) glycohydrolase activity"/>
    <property type="evidence" value="ECO:0007669"/>
    <property type="project" value="UniProtKB-EC"/>
</dbReference>
<evidence type="ECO:0000313" key="8">
    <source>
        <dbReference type="EMBL" id="KAK7366609.1"/>
    </source>
</evidence>
<dbReference type="Proteomes" id="UP001374584">
    <property type="component" value="Unassembled WGS sequence"/>
</dbReference>
<gene>
    <name evidence="8" type="ORF">VNO80_08604</name>
</gene>
<dbReference type="InterPro" id="IPR046372">
    <property type="entry name" value="PARG_cat_C"/>
</dbReference>
<dbReference type="Pfam" id="PF20811">
    <property type="entry name" value="PARG_cat_N"/>
    <property type="match status" value="1"/>
</dbReference>
<dbReference type="GO" id="GO:0009225">
    <property type="term" value="P:nucleotide-sugar metabolic process"/>
    <property type="evidence" value="ECO:0007669"/>
    <property type="project" value="TreeGrafter"/>
</dbReference>
<dbReference type="GO" id="GO:0005737">
    <property type="term" value="C:cytoplasm"/>
    <property type="evidence" value="ECO:0007669"/>
    <property type="project" value="TreeGrafter"/>
</dbReference>
<evidence type="ECO:0000256" key="2">
    <source>
        <dbReference type="ARBA" id="ARBA00012255"/>
    </source>
</evidence>
<comment type="similarity">
    <text evidence="1">Belongs to the poly(ADP-ribose) glycohydrolase family.</text>
</comment>
<evidence type="ECO:0000259" key="7">
    <source>
        <dbReference type="Pfam" id="PF20811"/>
    </source>
</evidence>
<dbReference type="Pfam" id="PF05028">
    <property type="entry name" value="PARG_cat_C"/>
    <property type="match status" value="1"/>
</dbReference>
<proteinExistence type="inferred from homology"/>
<feature type="domain" description="PARG catalytic Macro" evidence="6">
    <location>
        <begin position="230"/>
        <end position="480"/>
    </location>
</feature>
<accession>A0AAN9NA28</accession>
<name>A0AAN9NA28_PHACN</name>
<protein>
    <recommendedName>
        <fullName evidence="2">poly(ADP-ribose) glycohydrolase</fullName>
        <ecNumber evidence="2">3.2.1.143</ecNumber>
    </recommendedName>
</protein>
<evidence type="ECO:0000256" key="5">
    <source>
        <dbReference type="SAM" id="MobiDB-lite"/>
    </source>
</evidence>